<dbReference type="OrthoDB" id="9789310at2"/>
<dbReference type="GO" id="GO:0003677">
    <property type="term" value="F:DNA binding"/>
    <property type="evidence" value="ECO:0007669"/>
    <property type="project" value="UniProtKB-KW"/>
</dbReference>
<evidence type="ECO:0000313" key="5">
    <source>
        <dbReference type="EMBL" id="KRQ11303.1"/>
    </source>
</evidence>
<dbReference type="InterPro" id="IPR036388">
    <property type="entry name" value="WH-like_DNA-bd_sf"/>
</dbReference>
<dbReference type="RefSeq" id="WP_057748571.1">
    <property type="nucleotide sequence ID" value="NZ_LJYG01000080.1"/>
</dbReference>
<proteinExistence type="predicted"/>
<dbReference type="Gene3D" id="1.20.120.530">
    <property type="entry name" value="GntR ligand-binding domain-like"/>
    <property type="match status" value="1"/>
</dbReference>
<evidence type="ECO:0000259" key="4">
    <source>
        <dbReference type="PROSITE" id="PS50949"/>
    </source>
</evidence>
<dbReference type="Pfam" id="PF07729">
    <property type="entry name" value="FCD"/>
    <property type="match status" value="1"/>
</dbReference>
<evidence type="ECO:0000256" key="2">
    <source>
        <dbReference type="ARBA" id="ARBA00023125"/>
    </source>
</evidence>
<dbReference type="EMBL" id="LJYG01000080">
    <property type="protein sequence ID" value="KRQ11303.1"/>
    <property type="molecule type" value="Genomic_DNA"/>
</dbReference>
<feature type="domain" description="HTH gntR-type" evidence="4">
    <location>
        <begin position="16"/>
        <end position="83"/>
    </location>
</feature>
<dbReference type="SUPFAM" id="SSF46785">
    <property type="entry name" value="Winged helix' DNA-binding domain"/>
    <property type="match status" value="1"/>
</dbReference>
<evidence type="ECO:0000256" key="1">
    <source>
        <dbReference type="ARBA" id="ARBA00023015"/>
    </source>
</evidence>
<dbReference type="SUPFAM" id="SSF48008">
    <property type="entry name" value="GntR ligand-binding domain-like"/>
    <property type="match status" value="1"/>
</dbReference>
<dbReference type="InterPro" id="IPR036390">
    <property type="entry name" value="WH_DNA-bd_sf"/>
</dbReference>
<protein>
    <submittedName>
        <fullName evidence="5">AsnC family transcriptional regulator</fullName>
    </submittedName>
</protein>
<organism evidence="5 6">
    <name type="scientific">Bradyrhizobium manausense</name>
    <dbReference type="NCBI Taxonomy" id="989370"/>
    <lineage>
        <taxon>Bacteria</taxon>
        <taxon>Pseudomonadati</taxon>
        <taxon>Pseudomonadota</taxon>
        <taxon>Alphaproteobacteria</taxon>
        <taxon>Hyphomicrobiales</taxon>
        <taxon>Nitrobacteraceae</taxon>
        <taxon>Bradyrhizobium</taxon>
    </lineage>
</organism>
<comment type="caution">
    <text evidence="5">The sequence shown here is derived from an EMBL/GenBank/DDBJ whole genome shotgun (WGS) entry which is preliminary data.</text>
</comment>
<keyword evidence="6" id="KW-1185">Reference proteome</keyword>
<sequence length="243" mass="26936">MAEILKVAVGAEDDGGLLSDRIRNALTDEIASGALVAGSALEEQQLADRFGASRTPVREALRQLVVSGLVEVRGRRGVVVARMTPERIMDMFETSAEVEAMCVRLATFRMTPLERSHLIELHESSLAMVEANDVDAYDAFNRTFHECIYSATHNSFMAEQAQDVRARLSAFRRTQLRQGDRIRKSRDEHDAIMQAIAEGDGDTGSRRMRAHMLNAAAALRRYIDDRFGRDGPPSIGDGPLPHE</sequence>
<dbReference type="InterPro" id="IPR011711">
    <property type="entry name" value="GntR_C"/>
</dbReference>
<dbReference type="PROSITE" id="PS50949">
    <property type="entry name" value="HTH_GNTR"/>
    <property type="match status" value="1"/>
</dbReference>
<reference evidence="5 6" key="1">
    <citation type="submission" date="2015-09" db="EMBL/GenBank/DDBJ databases">
        <title>Draft Genome Sequence of Bradyrhizobium manausense Strain BR 3351T, a Novel Symbiotic Nitrogen-Fixing Alphaproteobacterium Isolated from Brazilian Amazon Rain Forest.</title>
        <authorList>
            <person name="De Araujo J.L."/>
            <person name="Zilli J.E."/>
        </authorList>
    </citation>
    <scope>NUCLEOTIDE SEQUENCE [LARGE SCALE GENOMIC DNA]</scope>
    <source>
        <strain evidence="5 6">BR3351</strain>
    </source>
</reference>
<dbReference type="InterPro" id="IPR008920">
    <property type="entry name" value="TF_FadR/GntR_C"/>
</dbReference>
<accession>A0A0R3DN83</accession>
<keyword evidence="3" id="KW-0804">Transcription</keyword>
<name>A0A0R3DN83_9BRAD</name>
<dbReference type="Pfam" id="PF00392">
    <property type="entry name" value="GntR"/>
    <property type="match status" value="1"/>
</dbReference>
<dbReference type="CDD" id="cd07377">
    <property type="entry name" value="WHTH_GntR"/>
    <property type="match status" value="1"/>
</dbReference>
<keyword evidence="1" id="KW-0805">Transcription regulation</keyword>
<dbReference type="AlphaFoldDB" id="A0A0R3DN83"/>
<keyword evidence="2" id="KW-0238">DNA-binding</keyword>
<evidence type="ECO:0000313" key="6">
    <source>
        <dbReference type="Proteomes" id="UP000051936"/>
    </source>
</evidence>
<dbReference type="PRINTS" id="PR00035">
    <property type="entry name" value="HTHGNTR"/>
</dbReference>
<dbReference type="SMART" id="SM00895">
    <property type="entry name" value="FCD"/>
    <property type="match status" value="1"/>
</dbReference>
<dbReference type="Gene3D" id="1.10.10.10">
    <property type="entry name" value="Winged helix-like DNA-binding domain superfamily/Winged helix DNA-binding domain"/>
    <property type="match status" value="1"/>
</dbReference>
<dbReference type="InterPro" id="IPR000524">
    <property type="entry name" value="Tscrpt_reg_HTH_GntR"/>
</dbReference>
<dbReference type="STRING" id="989370.AOQ71_17870"/>
<dbReference type="SMART" id="SM00345">
    <property type="entry name" value="HTH_GNTR"/>
    <property type="match status" value="1"/>
</dbReference>
<dbReference type="PANTHER" id="PTHR43537:SF49">
    <property type="entry name" value="TRANSCRIPTIONAL REGULATORY PROTEIN"/>
    <property type="match status" value="1"/>
</dbReference>
<dbReference type="Proteomes" id="UP000051936">
    <property type="component" value="Unassembled WGS sequence"/>
</dbReference>
<dbReference type="GO" id="GO:0003700">
    <property type="term" value="F:DNA-binding transcription factor activity"/>
    <property type="evidence" value="ECO:0007669"/>
    <property type="project" value="InterPro"/>
</dbReference>
<dbReference type="PANTHER" id="PTHR43537">
    <property type="entry name" value="TRANSCRIPTIONAL REGULATOR, GNTR FAMILY"/>
    <property type="match status" value="1"/>
</dbReference>
<evidence type="ECO:0000256" key="3">
    <source>
        <dbReference type="ARBA" id="ARBA00023163"/>
    </source>
</evidence>
<gene>
    <name evidence="5" type="ORF">AOQ71_17870</name>
</gene>